<comment type="subcellular location">
    <subcellularLocation>
        <location evidence="1">Cell membrane</location>
        <topology evidence="1">Multi-pass membrane protein</topology>
    </subcellularLocation>
</comment>
<comment type="caution">
    <text evidence="8">The sequence shown here is derived from an EMBL/GenBank/DDBJ whole genome shotgun (WGS) entry which is preliminary data.</text>
</comment>
<evidence type="ECO:0000256" key="6">
    <source>
        <dbReference type="SAM" id="Phobius"/>
    </source>
</evidence>
<dbReference type="RefSeq" id="WP_131029547.1">
    <property type="nucleotide sequence ID" value="NZ_SIXF01000005.1"/>
</dbReference>
<dbReference type="PANTHER" id="PTHR32309">
    <property type="entry name" value="TYROSINE-PROTEIN KINASE"/>
    <property type="match status" value="1"/>
</dbReference>
<evidence type="ECO:0000313" key="9">
    <source>
        <dbReference type="Proteomes" id="UP000291819"/>
    </source>
</evidence>
<organism evidence="8 9">
    <name type="scientific">Pedobacter kyonggii</name>
    <dbReference type="NCBI Taxonomy" id="1926871"/>
    <lineage>
        <taxon>Bacteria</taxon>
        <taxon>Pseudomonadati</taxon>
        <taxon>Bacteroidota</taxon>
        <taxon>Sphingobacteriia</taxon>
        <taxon>Sphingobacteriales</taxon>
        <taxon>Sphingobacteriaceae</taxon>
        <taxon>Pedobacter</taxon>
    </lineage>
</organism>
<protein>
    <submittedName>
        <fullName evidence="8">Lipopolysaccharide biosynthesis protein</fullName>
    </submittedName>
</protein>
<dbReference type="EMBL" id="SIXF01000005">
    <property type="protein sequence ID" value="TBO43303.1"/>
    <property type="molecule type" value="Genomic_DNA"/>
</dbReference>
<evidence type="ECO:0000256" key="2">
    <source>
        <dbReference type="ARBA" id="ARBA00022475"/>
    </source>
</evidence>
<dbReference type="AlphaFoldDB" id="A0A4V2JH22"/>
<keyword evidence="9" id="KW-1185">Reference proteome</keyword>
<evidence type="ECO:0000256" key="1">
    <source>
        <dbReference type="ARBA" id="ARBA00004651"/>
    </source>
</evidence>
<feature type="transmembrane region" description="Helical" evidence="6">
    <location>
        <begin position="330"/>
        <end position="351"/>
    </location>
</feature>
<keyword evidence="5 6" id="KW-0472">Membrane</keyword>
<sequence>MKMENIPHVNSEAEKVVSLKELFIKLNEWYRWLISKSWIIIFLAVLGGGLGVVYSYFNKPLYTATSTFVLEEGDKQSGLGQFAGLASMAGIDIGNSGGGIFQGDNIIELYKSRTMIEKALLSPLSGNPTTSHIDLFIQFNKLRDKWTNKPELAMINFNAIPGKQFSRLQDSVMGEVVKEINKSYLFVSKPDKKLSIIRVDVNAKNEQFAKSFNDAIVRNVNDFYVQTKTKKSLENLAILQHQTDSVKRVLEGNIYSGIAALDATPNLNPTRQVLRSSSQRSQFNGEANKAILIELVKNLELSKISIRKEKPLIQLIDEPIYPLFKKKIGFIKGFIIGSFLFGFVSVLFLLLRKIVQDIIRN</sequence>
<proteinExistence type="predicted"/>
<dbReference type="InterPro" id="IPR003856">
    <property type="entry name" value="LPS_length_determ_N"/>
</dbReference>
<name>A0A4V2JH22_9SPHI</name>
<dbReference type="Proteomes" id="UP000291819">
    <property type="component" value="Unassembled WGS sequence"/>
</dbReference>
<evidence type="ECO:0000259" key="7">
    <source>
        <dbReference type="Pfam" id="PF02706"/>
    </source>
</evidence>
<keyword evidence="2" id="KW-1003">Cell membrane</keyword>
<feature type="domain" description="Polysaccharide chain length determinant N-terminal" evidence="7">
    <location>
        <begin position="24"/>
        <end position="119"/>
    </location>
</feature>
<dbReference type="PANTHER" id="PTHR32309:SF31">
    <property type="entry name" value="CAPSULAR EXOPOLYSACCHARIDE FAMILY"/>
    <property type="match status" value="1"/>
</dbReference>
<reference evidence="8 9" key="1">
    <citation type="submission" date="2019-02" db="EMBL/GenBank/DDBJ databases">
        <title>Pedobacter kyonggii whole genome sequence analysis.</title>
        <authorList>
            <person name="Dahal R.H."/>
        </authorList>
    </citation>
    <scope>NUCLEOTIDE SEQUENCE [LARGE SCALE GENOMIC DNA]</scope>
    <source>
        <strain evidence="8 9">K-4-11-1</strain>
    </source>
</reference>
<dbReference type="Pfam" id="PF02706">
    <property type="entry name" value="Wzz"/>
    <property type="match status" value="1"/>
</dbReference>
<keyword evidence="4 6" id="KW-1133">Transmembrane helix</keyword>
<evidence type="ECO:0000256" key="5">
    <source>
        <dbReference type="ARBA" id="ARBA00023136"/>
    </source>
</evidence>
<dbReference type="OrthoDB" id="745212at2"/>
<accession>A0A4V2JH22</accession>
<dbReference type="InterPro" id="IPR050445">
    <property type="entry name" value="Bact_polysacc_biosynth/exp"/>
</dbReference>
<keyword evidence="3 6" id="KW-0812">Transmembrane</keyword>
<gene>
    <name evidence="8" type="ORF">EYS08_08145</name>
</gene>
<evidence type="ECO:0000313" key="8">
    <source>
        <dbReference type="EMBL" id="TBO43303.1"/>
    </source>
</evidence>
<dbReference type="GO" id="GO:0005886">
    <property type="term" value="C:plasma membrane"/>
    <property type="evidence" value="ECO:0007669"/>
    <property type="project" value="UniProtKB-SubCell"/>
</dbReference>
<feature type="transmembrane region" description="Helical" evidence="6">
    <location>
        <begin position="38"/>
        <end position="57"/>
    </location>
</feature>
<evidence type="ECO:0000256" key="4">
    <source>
        <dbReference type="ARBA" id="ARBA00022989"/>
    </source>
</evidence>
<evidence type="ECO:0000256" key="3">
    <source>
        <dbReference type="ARBA" id="ARBA00022692"/>
    </source>
</evidence>